<feature type="compositionally biased region" description="Basic and acidic residues" evidence="1">
    <location>
        <begin position="29"/>
        <end position="47"/>
    </location>
</feature>
<gene>
    <name evidence="2" type="ORF">AVDCRST_MAG33-1441</name>
</gene>
<reference evidence="2" key="1">
    <citation type="submission" date="2020-02" db="EMBL/GenBank/DDBJ databases">
        <authorList>
            <person name="Meier V. D."/>
        </authorList>
    </citation>
    <scope>NUCLEOTIDE SEQUENCE</scope>
    <source>
        <strain evidence="2">AVDCRST_MAG33</strain>
    </source>
</reference>
<evidence type="ECO:0000313" key="2">
    <source>
        <dbReference type="EMBL" id="CAA9558168.1"/>
    </source>
</evidence>
<accession>A0A6J4URX8</accession>
<sequence>MVGRQGGEQHEAADRAEEHGQVRPLFGPADRRELALERQDDQERGQRLDTGQEDPQLAEEIGQVLIAVLTVEIPVCILPVNRLIRHSSPTVIASSPSPSRHPDTTPAPRDQ</sequence>
<feature type="compositionally biased region" description="Polar residues" evidence="1">
    <location>
        <begin position="88"/>
        <end position="98"/>
    </location>
</feature>
<evidence type="ECO:0000256" key="1">
    <source>
        <dbReference type="SAM" id="MobiDB-lite"/>
    </source>
</evidence>
<name>A0A6J4URX8_9BACT</name>
<dbReference type="EMBL" id="CADCWK010000145">
    <property type="protein sequence ID" value="CAA9558168.1"/>
    <property type="molecule type" value="Genomic_DNA"/>
</dbReference>
<organism evidence="2">
    <name type="scientific">uncultured Thermomicrobiales bacterium</name>
    <dbReference type="NCBI Taxonomy" id="1645740"/>
    <lineage>
        <taxon>Bacteria</taxon>
        <taxon>Pseudomonadati</taxon>
        <taxon>Thermomicrobiota</taxon>
        <taxon>Thermomicrobia</taxon>
        <taxon>Thermomicrobiales</taxon>
        <taxon>environmental samples</taxon>
    </lineage>
</organism>
<dbReference type="AlphaFoldDB" id="A0A6J4URX8"/>
<protein>
    <submittedName>
        <fullName evidence="2">Uncharacterized protein</fullName>
    </submittedName>
</protein>
<proteinExistence type="predicted"/>
<feature type="region of interest" description="Disordered" evidence="1">
    <location>
        <begin position="88"/>
        <end position="111"/>
    </location>
</feature>
<feature type="compositionally biased region" description="Basic and acidic residues" evidence="1">
    <location>
        <begin position="7"/>
        <end position="21"/>
    </location>
</feature>
<feature type="region of interest" description="Disordered" evidence="1">
    <location>
        <begin position="1"/>
        <end position="55"/>
    </location>
</feature>